<sequence length="313" mass="33514">MRPTTSSVLDAIGDTPCVPLNHIVPDGSARVFLKLEFFNPTGSYKDRMAKSIIEEAERQGKLQPGITVIEASGGSTGSSLAFVCAVKGYKFRVVTSNAFSSEKLRTMSAFGGQVDIVQSPSGNITPELLPTMIQRARSAAAEQQDTYYADQFNNADAFIGYEHMGNELVYQFPQGIDGFCGAVGGAGMLSGVSKVLKHHFPSCRILALEPESSPLLSQGRLGLHHVEGIGPGFYPPLLDKQLYDAAWGVPEEEARSMCQRLAREEGLLVGTSTGLNVVAALKLAKELGPEKTVVTVACDTGIKYMSGDLFTSE</sequence>
<keyword evidence="3" id="KW-1185">Reference proteome</keyword>
<comment type="caution">
    <text evidence="2">The sequence shown here is derived from an EMBL/GenBank/DDBJ whole genome shotgun (WGS) entry which is preliminary data.</text>
</comment>
<reference evidence="2" key="1">
    <citation type="submission" date="2022-07" db="EMBL/GenBank/DDBJ databases">
        <title>Genome Sequence of Xylaria arbuscula.</title>
        <authorList>
            <person name="Buettner E."/>
        </authorList>
    </citation>
    <scope>NUCLEOTIDE SEQUENCE</scope>
    <source>
        <strain evidence="2">VT107</strain>
    </source>
</reference>
<dbReference type="VEuPathDB" id="FungiDB:F4678DRAFT_169919"/>
<dbReference type="Proteomes" id="UP001148614">
    <property type="component" value="Unassembled WGS sequence"/>
</dbReference>
<feature type="domain" description="Tryptophan synthase beta chain-like PALP" evidence="1">
    <location>
        <begin position="9"/>
        <end position="299"/>
    </location>
</feature>
<dbReference type="CDD" id="cd01561">
    <property type="entry name" value="CBS_like"/>
    <property type="match status" value="1"/>
</dbReference>
<dbReference type="InterPro" id="IPR036052">
    <property type="entry name" value="TrpB-like_PALP_sf"/>
</dbReference>
<accession>A0A9W8TMI4</accession>
<organism evidence="2 3">
    <name type="scientific">Xylaria arbuscula</name>
    <dbReference type="NCBI Taxonomy" id="114810"/>
    <lineage>
        <taxon>Eukaryota</taxon>
        <taxon>Fungi</taxon>
        <taxon>Dikarya</taxon>
        <taxon>Ascomycota</taxon>
        <taxon>Pezizomycotina</taxon>
        <taxon>Sordariomycetes</taxon>
        <taxon>Xylariomycetidae</taxon>
        <taxon>Xylariales</taxon>
        <taxon>Xylariaceae</taxon>
        <taxon>Xylaria</taxon>
    </lineage>
</organism>
<proteinExistence type="predicted"/>
<dbReference type="EMBL" id="JANPWZ010000488">
    <property type="protein sequence ID" value="KAJ3576226.1"/>
    <property type="molecule type" value="Genomic_DNA"/>
</dbReference>
<dbReference type="Pfam" id="PF00291">
    <property type="entry name" value="PALP"/>
    <property type="match status" value="1"/>
</dbReference>
<protein>
    <recommendedName>
        <fullName evidence="1">Tryptophan synthase beta chain-like PALP domain-containing protein</fullName>
    </recommendedName>
</protein>
<evidence type="ECO:0000313" key="3">
    <source>
        <dbReference type="Proteomes" id="UP001148614"/>
    </source>
</evidence>
<dbReference type="InterPro" id="IPR001926">
    <property type="entry name" value="TrpB-like_PALP"/>
</dbReference>
<evidence type="ECO:0000313" key="2">
    <source>
        <dbReference type="EMBL" id="KAJ3576226.1"/>
    </source>
</evidence>
<evidence type="ECO:0000259" key="1">
    <source>
        <dbReference type="Pfam" id="PF00291"/>
    </source>
</evidence>
<dbReference type="SUPFAM" id="SSF53686">
    <property type="entry name" value="Tryptophan synthase beta subunit-like PLP-dependent enzymes"/>
    <property type="match status" value="1"/>
</dbReference>
<dbReference type="PANTHER" id="PTHR10314">
    <property type="entry name" value="CYSTATHIONINE BETA-SYNTHASE"/>
    <property type="match status" value="1"/>
</dbReference>
<dbReference type="AlphaFoldDB" id="A0A9W8TMI4"/>
<dbReference type="Gene3D" id="3.40.50.1100">
    <property type="match status" value="2"/>
</dbReference>
<name>A0A9W8TMI4_9PEZI</name>
<dbReference type="InterPro" id="IPR050214">
    <property type="entry name" value="Cys_Synth/Cystath_Beta-Synth"/>
</dbReference>
<gene>
    <name evidence="2" type="ORF">NPX13_g3767</name>
</gene>